<protein>
    <recommendedName>
        <fullName evidence="1">HTH marR-type domain-containing protein</fullName>
    </recommendedName>
</protein>
<evidence type="ECO:0000259" key="1">
    <source>
        <dbReference type="PROSITE" id="PS50995"/>
    </source>
</evidence>
<dbReference type="GO" id="GO:0006950">
    <property type="term" value="P:response to stress"/>
    <property type="evidence" value="ECO:0007669"/>
    <property type="project" value="TreeGrafter"/>
</dbReference>
<feature type="domain" description="HTH marR-type" evidence="1">
    <location>
        <begin position="21"/>
        <end position="152"/>
    </location>
</feature>
<organism evidence="2 3">
    <name type="scientific">Sphaerisporangium rufum</name>
    <dbReference type="NCBI Taxonomy" id="1381558"/>
    <lineage>
        <taxon>Bacteria</taxon>
        <taxon>Bacillati</taxon>
        <taxon>Actinomycetota</taxon>
        <taxon>Actinomycetes</taxon>
        <taxon>Streptosporangiales</taxon>
        <taxon>Streptosporangiaceae</taxon>
        <taxon>Sphaerisporangium</taxon>
    </lineage>
</organism>
<dbReference type="PROSITE" id="PS50995">
    <property type="entry name" value="HTH_MARR_2"/>
    <property type="match status" value="1"/>
</dbReference>
<sequence>MNSPDVTPPPAAGAGLPPELVLGTGAAVQQVGRDLRTAVEQRLAPLGVTSQQAAVLLQAAGGGISPNRLAPRIGTDTAGMTRLLDRLEAKGLVRRRRHAEDRRSVVIEVTAQGRALVPRLAPVFGQVGFALLAGFSEAELRLLEGLLDRMLGNLREIRTGGPDPVAGEDDQPIVLT</sequence>
<keyword evidence="3" id="KW-1185">Reference proteome</keyword>
<dbReference type="SMART" id="SM00347">
    <property type="entry name" value="HTH_MARR"/>
    <property type="match status" value="1"/>
</dbReference>
<dbReference type="AlphaFoldDB" id="A0A919QYU1"/>
<dbReference type="Pfam" id="PF12802">
    <property type="entry name" value="MarR_2"/>
    <property type="match status" value="1"/>
</dbReference>
<proteinExistence type="predicted"/>
<dbReference type="Proteomes" id="UP000655287">
    <property type="component" value="Unassembled WGS sequence"/>
</dbReference>
<accession>A0A919QYU1</accession>
<dbReference type="RefSeq" id="WP_203982464.1">
    <property type="nucleotide sequence ID" value="NZ_BOOU01000012.1"/>
</dbReference>
<evidence type="ECO:0000313" key="2">
    <source>
        <dbReference type="EMBL" id="GII75818.1"/>
    </source>
</evidence>
<name>A0A919QYU1_9ACTN</name>
<gene>
    <name evidence="2" type="ORF">Sru01_08000</name>
</gene>
<dbReference type="EMBL" id="BOOU01000012">
    <property type="protein sequence ID" value="GII75818.1"/>
    <property type="molecule type" value="Genomic_DNA"/>
</dbReference>
<dbReference type="PANTHER" id="PTHR33164">
    <property type="entry name" value="TRANSCRIPTIONAL REGULATOR, MARR FAMILY"/>
    <property type="match status" value="1"/>
</dbReference>
<dbReference type="InterPro" id="IPR000835">
    <property type="entry name" value="HTH_MarR-typ"/>
</dbReference>
<comment type="caution">
    <text evidence="2">The sequence shown here is derived from an EMBL/GenBank/DDBJ whole genome shotgun (WGS) entry which is preliminary data.</text>
</comment>
<dbReference type="GO" id="GO:0003700">
    <property type="term" value="F:DNA-binding transcription factor activity"/>
    <property type="evidence" value="ECO:0007669"/>
    <property type="project" value="InterPro"/>
</dbReference>
<reference evidence="2" key="1">
    <citation type="submission" date="2021-01" db="EMBL/GenBank/DDBJ databases">
        <title>Whole genome shotgun sequence of Sphaerisporangium rufum NBRC 109079.</title>
        <authorList>
            <person name="Komaki H."/>
            <person name="Tamura T."/>
        </authorList>
    </citation>
    <scope>NUCLEOTIDE SEQUENCE</scope>
    <source>
        <strain evidence="2">NBRC 109079</strain>
    </source>
</reference>
<dbReference type="PRINTS" id="PR00598">
    <property type="entry name" value="HTHMARR"/>
</dbReference>
<dbReference type="InterPro" id="IPR039422">
    <property type="entry name" value="MarR/SlyA-like"/>
</dbReference>
<dbReference type="Gene3D" id="1.10.10.10">
    <property type="entry name" value="Winged helix-like DNA-binding domain superfamily/Winged helix DNA-binding domain"/>
    <property type="match status" value="1"/>
</dbReference>
<evidence type="ECO:0000313" key="3">
    <source>
        <dbReference type="Proteomes" id="UP000655287"/>
    </source>
</evidence>
<dbReference type="InterPro" id="IPR036390">
    <property type="entry name" value="WH_DNA-bd_sf"/>
</dbReference>
<dbReference type="PANTHER" id="PTHR33164:SF43">
    <property type="entry name" value="HTH-TYPE TRANSCRIPTIONAL REPRESSOR YETL"/>
    <property type="match status" value="1"/>
</dbReference>
<dbReference type="SUPFAM" id="SSF46785">
    <property type="entry name" value="Winged helix' DNA-binding domain"/>
    <property type="match status" value="1"/>
</dbReference>
<dbReference type="InterPro" id="IPR036388">
    <property type="entry name" value="WH-like_DNA-bd_sf"/>
</dbReference>